<dbReference type="InterPro" id="IPR011707">
    <property type="entry name" value="Cu-oxidase-like_N"/>
</dbReference>
<evidence type="ECO:0000313" key="8">
    <source>
        <dbReference type="EMBL" id="MDT0275567.1"/>
    </source>
</evidence>
<dbReference type="CDD" id="cd13870">
    <property type="entry name" value="CuRO_2_CopA_like_1"/>
    <property type="match status" value="1"/>
</dbReference>
<dbReference type="CDD" id="cd13896">
    <property type="entry name" value="CuRO_3_CopA"/>
    <property type="match status" value="1"/>
</dbReference>
<dbReference type="InterPro" id="IPR034279">
    <property type="entry name" value="CuRO_3_CopA"/>
</dbReference>
<feature type="chain" id="PRO_5045291800" evidence="4">
    <location>
        <begin position="30"/>
        <end position="556"/>
    </location>
</feature>
<proteinExistence type="predicted"/>
<dbReference type="Pfam" id="PF00394">
    <property type="entry name" value="Cu-oxidase"/>
    <property type="match status" value="1"/>
</dbReference>
<evidence type="ECO:0000256" key="4">
    <source>
        <dbReference type="SAM" id="SignalP"/>
    </source>
</evidence>
<dbReference type="PANTHER" id="PTHR11709">
    <property type="entry name" value="MULTI-COPPER OXIDASE"/>
    <property type="match status" value="1"/>
</dbReference>
<keyword evidence="4" id="KW-0732">Signal</keyword>
<evidence type="ECO:0000259" key="5">
    <source>
        <dbReference type="Pfam" id="PF00394"/>
    </source>
</evidence>
<gene>
    <name evidence="8" type="ORF">RM425_06585</name>
</gene>
<reference evidence="9" key="1">
    <citation type="submission" date="2023-07" db="EMBL/GenBank/DDBJ databases">
        <title>30 novel species of actinomycetes from the DSMZ collection.</title>
        <authorList>
            <person name="Nouioui I."/>
        </authorList>
    </citation>
    <scope>NUCLEOTIDE SEQUENCE [LARGE SCALE GENOMIC DNA]</scope>
    <source>
        <strain evidence="9">DSM 46792</strain>
    </source>
</reference>
<sequence>MTGPSISRRGLLLGAVGLAGMAATGGTWAALPTTATAAEGRVLAGSDAVRRVEQARVARGTGRRVRASVTPAPVEVDLGGRVVRTWAYDDQVPGRPLRCTAGDLLEVDVRNRLPEPTTVHWHGLRLRNDMDGVPHLTQPVVPPGETMRYSFVAPDPGTYWFHPHVGMQRERGLFAPLIIDDPREAGDYDVEFVVVLDDWIDGAAGSPDDVLSELRNGDMEASYKVPVQAGQVEDRSASWDYHRTAEMANTPAGQTPVSAASRMADSVRYPFYLLNGRLPTAPETFAARPGQRARIRLTSAAGTTTFRVALGGHRLTVTHTDGFPVEPVTVDNLHIGAGERYDVLVTLGDGAFPLVAVAEGHGAQALGVVRTASGAAPSAAAAPRELSGRLLRLTDLRAASSVGQDDPPPDVTHTLHLTGDMFSFAWRINAQSYDHARPFAGITPAEIREGQRVRLELVNQTPMYHPMHVHGHSFTVRGSGDLFAGAAAGDSRDQARSRLPLFAGAVKDTVMVAPGERVIADFTADNPGQWLTHCHNAYHMGTGMATIVSYVATSSA</sequence>
<dbReference type="Pfam" id="PF07732">
    <property type="entry name" value="Cu-oxidase_3"/>
    <property type="match status" value="1"/>
</dbReference>
<feature type="domain" description="Plastocyanin-like" evidence="5">
    <location>
        <begin position="271"/>
        <end position="357"/>
    </location>
</feature>
<dbReference type="PROSITE" id="PS00080">
    <property type="entry name" value="MULTICOPPER_OXIDASE2"/>
    <property type="match status" value="1"/>
</dbReference>
<comment type="caution">
    <text evidence="8">The sequence shown here is derived from an EMBL/GenBank/DDBJ whole genome shotgun (WGS) entry which is preliminary data.</text>
</comment>
<dbReference type="InterPro" id="IPR006311">
    <property type="entry name" value="TAT_signal"/>
</dbReference>
<evidence type="ECO:0000313" key="9">
    <source>
        <dbReference type="Proteomes" id="UP001183222"/>
    </source>
</evidence>
<feature type="domain" description="Plastocyanin-like" evidence="6">
    <location>
        <begin position="407"/>
        <end position="548"/>
    </location>
</feature>
<feature type="domain" description="Plastocyanin-like" evidence="7">
    <location>
        <begin position="80"/>
        <end position="183"/>
    </location>
</feature>
<keyword evidence="1" id="KW-0479">Metal-binding</keyword>
<organism evidence="8 9">
    <name type="scientific">Blastococcus goldschmidtiae</name>
    <dbReference type="NCBI Taxonomy" id="3075546"/>
    <lineage>
        <taxon>Bacteria</taxon>
        <taxon>Bacillati</taxon>
        <taxon>Actinomycetota</taxon>
        <taxon>Actinomycetes</taxon>
        <taxon>Geodermatophilales</taxon>
        <taxon>Geodermatophilaceae</taxon>
        <taxon>Blastococcus</taxon>
    </lineage>
</organism>
<evidence type="ECO:0000256" key="1">
    <source>
        <dbReference type="ARBA" id="ARBA00022723"/>
    </source>
</evidence>
<accession>A0ABU2K5W9</accession>
<dbReference type="PANTHER" id="PTHR11709:SF394">
    <property type="entry name" value="FI03373P-RELATED"/>
    <property type="match status" value="1"/>
</dbReference>
<evidence type="ECO:0000259" key="7">
    <source>
        <dbReference type="Pfam" id="PF07732"/>
    </source>
</evidence>
<dbReference type="PROSITE" id="PS51318">
    <property type="entry name" value="TAT"/>
    <property type="match status" value="1"/>
</dbReference>
<dbReference type="CDD" id="cd13861">
    <property type="entry name" value="CuRO_1_CumA_like"/>
    <property type="match status" value="1"/>
</dbReference>
<dbReference type="EMBL" id="JAVREI010000002">
    <property type="protein sequence ID" value="MDT0275567.1"/>
    <property type="molecule type" value="Genomic_DNA"/>
</dbReference>
<dbReference type="InterPro" id="IPR002355">
    <property type="entry name" value="Cu_oxidase_Cu_BS"/>
</dbReference>
<keyword evidence="9" id="KW-1185">Reference proteome</keyword>
<keyword evidence="3" id="KW-0186">Copper</keyword>
<protein>
    <submittedName>
        <fullName evidence="8">Multicopper oxidase family protein</fullName>
    </submittedName>
</protein>
<evidence type="ECO:0000256" key="3">
    <source>
        <dbReference type="ARBA" id="ARBA00023008"/>
    </source>
</evidence>
<dbReference type="Pfam" id="PF07731">
    <property type="entry name" value="Cu-oxidase_2"/>
    <property type="match status" value="1"/>
</dbReference>
<dbReference type="InterPro" id="IPR001117">
    <property type="entry name" value="Cu-oxidase_2nd"/>
</dbReference>
<evidence type="ECO:0000259" key="6">
    <source>
        <dbReference type="Pfam" id="PF07731"/>
    </source>
</evidence>
<dbReference type="InterPro" id="IPR008972">
    <property type="entry name" value="Cupredoxin"/>
</dbReference>
<evidence type="ECO:0000256" key="2">
    <source>
        <dbReference type="ARBA" id="ARBA00023002"/>
    </source>
</evidence>
<dbReference type="Gene3D" id="2.60.40.420">
    <property type="entry name" value="Cupredoxins - blue copper proteins"/>
    <property type="match status" value="3"/>
</dbReference>
<dbReference type="InterPro" id="IPR011706">
    <property type="entry name" value="Cu-oxidase_C"/>
</dbReference>
<feature type="signal peptide" evidence="4">
    <location>
        <begin position="1"/>
        <end position="29"/>
    </location>
</feature>
<keyword evidence="2" id="KW-0560">Oxidoreductase</keyword>
<name>A0ABU2K5W9_9ACTN</name>
<dbReference type="SUPFAM" id="SSF49503">
    <property type="entry name" value="Cupredoxins"/>
    <property type="match status" value="3"/>
</dbReference>
<dbReference type="RefSeq" id="WP_311344383.1">
    <property type="nucleotide sequence ID" value="NZ_JAVREI010000002.1"/>
</dbReference>
<dbReference type="InterPro" id="IPR045087">
    <property type="entry name" value="Cu-oxidase_fam"/>
</dbReference>
<dbReference type="Proteomes" id="UP001183222">
    <property type="component" value="Unassembled WGS sequence"/>
</dbReference>